<organism evidence="2 3">
    <name type="scientific">Monoraphidium neglectum</name>
    <dbReference type="NCBI Taxonomy" id="145388"/>
    <lineage>
        <taxon>Eukaryota</taxon>
        <taxon>Viridiplantae</taxon>
        <taxon>Chlorophyta</taxon>
        <taxon>core chlorophytes</taxon>
        <taxon>Chlorophyceae</taxon>
        <taxon>CS clade</taxon>
        <taxon>Sphaeropleales</taxon>
        <taxon>Selenastraceae</taxon>
        <taxon>Monoraphidium</taxon>
    </lineage>
</organism>
<name>A0A0D2LQS3_9CHLO</name>
<reference evidence="2 3" key="1">
    <citation type="journal article" date="2013" name="BMC Genomics">
        <title>Reconstruction of the lipid metabolism for the microalga Monoraphidium neglectum from its genome sequence reveals characteristics suitable for biofuel production.</title>
        <authorList>
            <person name="Bogen C."/>
            <person name="Al-Dilaimi A."/>
            <person name="Albersmeier A."/>
            <person name="Wichmann J."/>
            <person name="Grundmann M."/>
            <person name="Rupp O."/>
            <person name="Lauersen K.J."/>
            <person name="Blifernez-Klassen O."/>
            <person name="Kalinowski J."/>
            <person name="Goesmann A."/>
            <person name="Mussgnug J.H."/>
            <person name="Kruse O."/>
        </authorList>
    </citation>
    <scope>NUCLEOTIDE SEQUENCE [LARGE SCALE GENOMIC DNA]</scope>
    <source>
        <strain evidence="2 3">SAG 48.87</strain>
    </source>
</reference>
<protein>
    <submittedName>
        <fullName evidence="2">Uncharacterized protein</fullName>
    </submittedName>
</protein>
<dbReference type="Proteomes" id="UP000054498">
    <property type="component" value="Unassembled WGS sequence"/>
</dbReference>
<proteinExistence type="predicted"/>
<evidence type="ECO:0000256" key="1">
    <source>
        <dbReference type="SAM" id="MobiDB-lite"/>
    </source>
</evidence>
<dbReference type="EMBL" id="KK105768">
    <property type="protein sequence ID" value="KIY92291.1"/>
    <property type="molecule type" value="Genomic_DNA"/>
</dbReference>
<keyword evidence="3" id="KW-1185">Reference proteome</keyword>
<sequence>MLIPTGDVVAAEAQAAAGIEAARSKGEGEAAGGDAGDELTGRVARVEAERLAKERDEAAAAYQHAASKVGVDPASGPHPSPDALLHATTATGSPLIHSPLERGGGDQGRPFVIFSPKEPATSDAPTSGSDIDLSKEPPSQRESAMAGYGVGDPDAQAGGVALGKSAAHGLMSTLKHGALPATDEPTG</sequence>
<feature type="region of interest" description="Disordered" evidence="1">
    <location>
        <begin position="21"/>
        <end position="40"/>
    </location>
</feature>
<dbReference type="AlphaFoldDB" id="A0A0D2LQS3"/>
<accession>A0A0D2LQS3</accession>
<dbReference type="GeneID" id="25733357"/>
<evidence type="ECO:0000313" key="3">
    <source>
        <dbReference type="Proteomes" id="UP000054498"/>
    </source>
</evidence>
<dbReference type="KEGG" id="mng:MNEG_15672"/>
<evidence type="ECO:0000313" key="2">
    <source>
        <dbReference type="EMBL" id="KIY92291.1"/>
    </source>
</evidence>
<feature type="region of interest" description="Disordered" evidence="1">
    <location>
        <begin position="55"/>
        <end position="160"/>
    </location>
</feature>
<gene>
    <name evidence="2" type="ORF">MNEG_15672</name>
</gene>
<dbReference type="RefSeq" id="XP_013891311.1">
    <property type="nucleotide sequence ID" value="XM_014035857.1"/>
</dbReference>